<protein>
    <submittedName>
        <fullName evidence="1">PrGVORF113</fullName>
    </submittedName>
</protein>
<sequence>MFFITMETQCKEAAETLIRDQFEIMECSICLNEIDNNNKGVVYITCGGTADLERVMCKDCDKRLEKQDPYKRKIEYRFEYPFINNEHAKVFLEKSNKFVLNEGEDEKIEQFTQALKKTVSGYQDVDLILKLTI</sequence>
<reference evidence="1 2" key="1">
    <citation type="journal article" date="2011" name="J. Proteome Res.">
        <title>ODV-associated proteins of the Pieris rapae granulovirus.</title>
        <authorList>
            <person name="Wang X.F."/>
            <person name="Zhang B.Q."/>
            <person name="Xu H.J."/>
            <person name="Cui Y.J."/>
            <person name="Xu Y.P."/>
            <person name="Zhang M.J."/>
            <person name="Han Y.S."/>
            <person name="Lee Y.S."/>
            <person name="Bao Y.Y."/>
            <person name="Zhang C.X."/>
        </authorList>
    </citation>
    <scope>NUCLEOTIDE SEQUENCE [LARGE SCALE GENOMIC DNA]</scope>
    <source>
        <strain evidence="1">Wuhan</strain>
    </source>
</reference>
<evidence type="ECO:0000313" key="1">
    <source>
        <dbReference type="EMBL" id="ACZ63599.1"/>
    </source>
</evidence>
<dbReference type="RefSeq" id="YP_003429437.1">
    <property type="nucleotide sequence ID" value="NC_013797.1"/>
</dbReference>
<dbReference type="Pfam" id="PF05883">
    <property type="entry name" value="Baculo_RING"/>
    <property type="match status" value="1"/>
</dbReference>
<organism evidence="1 2">
    <name type="scientific">Pieris rapae granulovirus Wuhan</name>
    <dbReference type="NCBI Taxonomy" id="2848030"/>
    <lineage>
        <taxon>Viruses</taxon>
        <taxon>Viruses incertae sedis</taxon>
        <taxon>Naldaviricetes</taxon>
        <taxon>Lefavirales</taxon>
        <taxon>Baculoviridae</taxon>
        <taxon>Betabaculovirus</taxon>
        <taxon>Betabaculovirus arrapae</taxon>
    </lineage>
</organism>
<accession>D2J4T0</accession>
<reference evidence="1 2" key="2">
    <citation type="journal article" date="2012" name="J. Virol.">
        <title>The Genome of Pieris rapae Granulovirus.</title>
        <authorList>
            <person name="Zhang B.Q."/>
            <person name="Cheng R.L."/>
            <person name="Wang X.F."/>
            <person name="Zhang C.X."/>
        </authorList>
    </citation>
    <scope>NUCLEOTIDE SEQUENCE [LARGE SCALE GENOMIC DNA]</scope>
    <source>
        <strain evidence="1">Wuhan</strain>
    </source>
</reference>
<dbReference type="InterPro" id="IPR008573">
    <property type="entry name" value="Baculovirus_U-box/Ring-like"/>
</dbReference>
<keyword evidence="2" id="KW-1185">Reference proteome</keyword>
<dbReference type="GeneID" id="11107120"/>
<dbReference type="Proteomes" id="UP000202544">
    <property type="component" value="Segment"/>
</dbReference>
<proteinExistence type="predicted"/>
<dbReference type="KEGG" id="vg:11107120"/>
<name>D2J4T0_9BBAC</name>
<evidence type="ECO:0000313" key="2">
    <source>
        <dbReference type="Proteomes" id="UP000202544"/>
    </source>
</evidence>
<dbReference type="EMBL" id="GQ884143">
    <property type="protein sequence ID" value="ACZ63599.1"/>
    <property type="molecule type" value="Genomic_DNA"/>
</dbReference>
<dbReference type="OrthoDB" id="16663at10239"/>